<evidence type="ECO:0000256" key="4">
    <source>
        <dbReference type="ARBA" id="ARBA00023136"/>
    </source>
</evidence>
<organism evidence="6 7">
    <name type="scientific">Fundicoccus culcitae</name>
    <dbReference type="NCBI Taxonomy" id="2969821"/>
    <lineage>
        <taxon>Bacteria</taxon>
        <taxon>Bacillati</taxon>
        <taxon>Bacillota</taxon>
        <taxon>Bacilli</taxon>
        <taxon>Lactobacillales</taxon>
        <taxon>Aerococcaceae</taxon>
        <taxon>Fundicoccus</taxon>
    </lineage>
</organism>
<dbReference type="PANTHER" id="PTHR37306">
    <property type="entry name" value="COLICIN V PRODUCTION PROTEIN"/>
    <property type="match status" value="1"/>
</dbReference>
<sequence>MLTILIFIILAFSFYTGFRRGLIMQAIQLIGYTLTVILATQYYEPLSEYVEMIIPFPAIQQSSEFVFYNESQSFFLDQAFYRAISFVIITIIGWILTKILSSFLTKIIYYDVFKTINRVIGGLINLFVTYVVVFVVLFIASLIPIEFVQQQFVDNPVAYQIVANTPVLSDLATETWLNVNPLQSN</sequence>
<dbReference type="PANTHER" id="PTHR37306:SF1">
    <property type="entry name" value="COLICIN V PRODUCTION PROTEIN"/>
    <property type="match status" value="1"/>
</dbReference>
<name>A0ABY5P7P2_9LACT</name>
<evidence type="ECO:0000313" key="6">
    <source>
        <dbReference type="EMBL" id="UUX34615.1"/>
    </source>
</evidence>
<dbReference type="InterPro" id="IPR003825">
    <property type="entry name" value="Colicin-V_CvpA"/>
</dbReference>
<gene>
    <name evidence="6" type="ORF">NRE15_02900</name>
</gene>
<evidence type="ECO:0000256" key="3">
    <source>
        <dbReference type="ARBA" id="ARBA00022989"/>
    </source>
</evidence>
<dbReference type="Proteomes" id="UP001315967">
    <property type="component" value="Chromosome"/>
</dbReference>
<accession>A0ABY5P7P2</accession>
<evidence type="ECO:0000313" key="7">
    <source>
        <dbReference type="Proteomes" id="UP001315967"/>
    </source>
</evidence>
<protein>
    <submittedName>
        <fullName evidence="6">CvpA family protein</fullName>
    </submittedName>
</protein>
<dbReference type="Pfam" id="PF02674">
    <property type="entry name" value="Colicin_V"/>
    <property type="match status" value="1"/>
</dbReference>
<reference evidence="6 7" key="1">
    <citation type="submission" date="2022-08" db="EMBL/GenBank/DDBJ databases">
        <title>Aerococcaceae sp. nov isolated from spoiled eye mask.</title>
        <authorList>
            <person name="Zhou G."/>
            <person name="Xie X.-B."/>
            <person name="Shi Q.-S."/>
            <person name="Wang Y.-S."/>
            <person name="Wen X."/>
            <person name="Peng H."/>
            <person name="Yang X.-J."/>
            <person name="Tao H.-B."/>
            <person name="Huang X.-M."/>
        </authorList>
    </citation>
    <scope>NUCLEOTIDE SEQUENCE [LARGE SCALE GENOMIC DNA]</scope>
    <source>
        <strain evidence="7">DM20194951</strain>
    </source>
</reference>
<feature type="transmembrane region" description="Helical" evidence="5">
    <location>
        <begin position="120"/>
        <end position="143"/>
    </location>
</feature>
<evidence type="ECO:0000256" key="1">
    <source>
        <dbReference type="ARBA" id="ARBA00004141"/>
    </source>
</evidence>
<keyword evidence="2 5" id="KW-0812">Transmembrane</keyword>
<feature type="transmembrane region" description="Helical" evidence="5">
    <location>
        <begin position="79"/>
        <end position="100"/>
    </location>
</feature>
<feature type="transmembrane region" description="Helical" evidence="5">
    <location>
        <begin position="23"/>
        <end position="43"/>
    </location>
</feature>
<comment type="subcellular location">
    <subcellularLocation>
        <location evidence="1">Membrane</location>
        <topology evidence="1">Multi-pass membrane protein</topology>
    </subcellularLocation>
</comment>
<evidence type="ECO:0000256" key="5">
    <source>
        <dbReference type="SAM" id="Phobius"/>
    </source>
</evidence>
<keyword evidence="4 5" id="KW-0472">Membrane</keyword>
<keyword evidence="3 5" id="KW-1133">Transmembrane helix</keyword>
<proteinExistence type="predicted"/>
<dbReference type="RefSeq" id="WP_313794115.1">
    <property type="nucleotide sequence ID" value="NZ_CP102453.1"/>
</dbReference>
<evidence type="ECO:0000256" key="2">
    <source>
        <dbReference type="ARBA" id="ARBA00022692"/>
    </source>
</evidence>
<keyword evidence="7" id="KW-1185">Reference proteome</keyword>
<dbReference type="EMBL" id="CP102453">
    <property type="protein sequence ID" value="UUX34615.1"/>
    <property type="molecule type" value="Genomic_DNA"/>
</dbReference>